<dbReference type="RefSeq" id="WP_373655067.1">
    <property type="nucleotide sequence ID" value="NZ_JBGUAW010000003.1"/>
</dbReference>
<comment type="similarity">
    <text evidence="6">Belongs to the peptidase M48 family.</text>
</comment>
<dbReference type="InterPro" id="IPR052173">
    <property type="entry name" value="Beta-lactam_resp_regulator"/>
</dbReference>
<proteinExistence type="inferred from homology"/>
<keyword evidence="7" id="KW-0812">Transmembrane</keyword>
<keyword evidence="1 6" id="KW-0645">Protease</keyword>
<evidence type="ECO:0000256" key="1">
    <source>
        <dbReference type="ARBA" id="ARBA00022670"/>
    </source>
</evidence>
<keyword evidence="10" id="KW-1185">Reference proteome</keyword>
<keyword evidence="5 6" id="KW-0482">Metalloprotease</keyword>
<dbReference type="Proteomes" id="UP001575181">
    <property type="component" value="Unassembled WGS sequence"/>
</dbReference>
<comment type="cofactor">
    <cofactor evidence="6">
        <name>Zn(2+)</name>
        <dbReference type="ChEBI" id="CHEBI:29105"/>
    </cofactor>
    <text evidence="6">Binds 1 zinc ion per subunit.</text>
</comment>
<comment type="caution">
    <text evidence="9">The sequence shown here is derived from an EMBL/GenBank/DDBJ whole genome shotgun (WGS) entry which is preliminary data.</text>
</comment>
<evidence type="ECO:0000313" key="9">
    <source>
        <dbReference type="EMBL" id="MFA9460283.1"/>
    </source>
</evidence>
<dbReference type="PANTHER" id="PTHR34978">
    <property type="entry name" value="POSSIBLE SENSOR-TRANSDUCER PROTEIN BLAR"/>
    <property type="match status" value="1"/>
</dbReference>
<organism evidence="9 10">
    <name type="scientific">Thiohalorhabdus methylotrophus</name>
    <dbReference type="NCBI Taxonomy" id="3242694"/>
    <lineage>
        <taxon>Bacteria</taxon>
        <taxon>Pseudomonadati</taxon>
        <taxon>Pseudomonadota</taxon>
        <taxon>Gammaproteobacteria</taxon>
        <taxon>Thiohalorhabdales</taxon>
        <taxon>Thiohalorhabdaceae</taxon>
        <taxon>Thiohalorhabdus</taxon>
    </lineage>
</organism>
<evidence type="ECO:0000259" key="8">
    <source>
        <dbReference type="Pfam" id="PF01435"/>
    </source>
</evidence>
<name>A0ABV4TUQ9_9GAMM</name>
<protein>
    <submittedName>
        <fullName evidence="9">M56 family metallopeptidase</fullName>
    </submittedName>
</protein>
<dbReference type="Pfam" id="PF01435">
    <property type="entry name" value="Peptidase_M48"/>
    <property type="match status" value="1"/>
</dbReference>
<keyword evidence="7" id="KW-0472">Membrane</keyword>
<feature type="domain" description="Peptidase M48" evidence="8">
    <location>
        <begin position="139"/>
        <end position="209"/>
    </location>
</feature>
<dbReference type="CDD" id="cd07326">
    <property type="entry name" value="M56_BlaR1_MecR1_like"/>
    <property type="match status" value="1"/>
</dbReference>
<gene>
    <name evidence="9" type="ORF">ACERLL_05525</name>
</gene>
<evidence type="ECO:0000256" key="6">
    <source>
        <dbReference type="RuleBase" id="RU003983"/>
    </source>
</evidence>
<keyword evidence="7" id="KW-1133">Transmembrane helix</keyword>
<keyword evidence="3 6" id="KW-0378">Hydrolase</keyword>
<keyword evidence="2" id="KW-0479">Metal-binding</keyword>
<evidence type="ECO:0000256" key="3">
    <source>
        <dbReference type="ARBA" id="ARBA00022801"/>
    </source>
</evidence>
<evidence type="ECO:0000313" key="10">
    <source>
        <dbReference type="Proteomes" id="UP001575181"/>
    </source>
</evidence>
<dbReference type="PANTHER" id="PTHR34978:SF3">
    <property type="entry name" value="SLR0241 PROTEIN"/>
    <property type="match status" value="1"/>
</dbReference>
<dbReference type="Gene3D" id="3.30.2010.10">
    <property type="entry name" value="Metalloproteases ('zincins'), catalytic domain"/>
    <property type="match status" value="1"/>
</dbReference>
<feature type="transmembrane region" description="Helical" evidence="7">
    <location>
        <begin position="47"/>
        <end position="66"/>
    </location>
</feature>
<sequence>MTSLILILVVLGLTAAGAAAALSQLVRPKVMGLLQRMPVEQQANLLLVWALFPLLAGLMAVAVVVAPSVSAALGLTADHCLLHGTHHSHLCLLHPGTTPEIPGAGALLGLMAAGLVLSGAYKVRVLERANRPWRTLRRMARQAPRGPTRILETAQPVAATVGLLRPQVLFSRGLLDLLSPQQDRAVRAHEAAHRRRRDPLRLALARLGTTLHLPDTGRALYRELGLTVERAADEAAARIVGDRVTVAEALLAVARMRPVPAPGPGFTGNPLEVRVQALLEDAPASRRPWRGTGSTLVGFALALLAFSPQLHHGLETLLGHL</sequence>
<reference evidence="9 10" key="1">
    <citation type="submission" date="2024-08" db="EMBL/GenBank/DDBJ databases">
        <title>Whole-genome sequencing of halo(alkali)philic microorganisms from hypersaline lakes.</title>
        <authorList>
            <person name="Sorokin D.Y."/>
            <person name="Merkel A.Y."/>
            <person name="Messina E."/>
            <person name="Yakimov M."/>
        </authorList>
    </citation>
    <scope>NUCLEOTIDE SEQUENCE [LARGE SCALE GENOMIC DNA]</scope>
    <source>
        <strain evidence="9 10">Cl-TMA</strain>
    </source>
</reference>
<evidence type="ECO:0000256" key="7">
    <source>
        <dbReference type="SAM" id="Phobius"/>
    </source>
</evidence>
<evidence type="ECO:0000256" key="4">
    <source>
        <dbReference type="ARBA" id="ARBA00022833"/>
    </source>
</evidence>
<accession>A0ABV4TUQ9</accession>
<evidence type="ECO:0000256" key="2">
    <source>
        <dbReference type="ARBA" id="ARBA00022723"/>
    </source>
</evidence>
<dbReference type="EMBL" id="JBGUAW010000003">
    <property type="protein sequence ID" value="MFA9460283.1"/>
    <property type="molecule type" value="Genomic_DNA"/>
</dbReference>
<keyword evidence="4 6" id="KW-0862">Zinc</keyword>
<evidence type="ECO:0000256" key="5">
    <source>
        <dbReference type="ARBA" id="ARBA00023049"/>
    </source>
</evidence>
<dbReference type="InterPro" id="IPR001915">
    <property type="entry name" value="Peptidase_M48"/>
</dbReference>